<name>A0ABY7RVI2_9FLAO</name>
<sequence length="167" mass="18948">MIIGLLIRMLTFPGVMLDALINKKTCQFLNIELYQVNYFSIAGEELPVIHEIPKEYSKTFGIAIYPFVIMSMIAIAVFYIGNYLFPSIEFIFIWLGISVAAHSFPNTVMGDLLWKSSISEIKGGNYLAIIGIPLVAIIYLARMLHFFWLDIIYGVILYILIIRDGAI</sequence>
<dbReference type="RefSeq" id="WP_249996114.1">
    <property type="nucleotide sequence ID" value="NZ_CP116221.1"/>
</dbReference>
<accession>A0ABY7RVI2</accession>
<gene>
    <name evidence="2" type="ORF">MUN68_011605</name>
</gene>
<feature type="transmembrane region" description="Helical" evidence="1">
    <location>
        <begin position="123"/>
        <end position="140"/>
    </location>
</feature>
<keyword evidence="1" id="KW-0472">Membrane</keyword>
<feature type="transmembrane region" description="Helical" evidence="1">
    <location>
        <begin position="91"/>
        <end position="114"/>
    </location>
</feature>
<feature type="transmembrane region" description="Helical" evidence="1">
    <location>
        <begin position="146"/>
        <end position="162"/>
    </location>
</feature>
<evidence type="ECO:0008006" key="4">
    <source>
        <dbReference type="Google" id="ProtNLM"/>
    </source>
</evidence>
<keyword evidence="1" id="KW-1133">Transmembrane helix</keyword>
<organism evidence="2 3">
    <name type="scientific">Psychroserpens ponticola</name>
    <dbReference type="NCBI Taxonomy" id="2932268"/>
    <lineage>
        <taxon>Bacteria</taxon>
        <taxon>Pseudomonadati</taxon>
        <taxon>Bacteroidota</taxon>
        <taxon>Flavobacteriia</taxon>
        <taxon>Flavobacteriales</taxon>
        <taxon>Flavobacteriaceae</taxon>
        <taxon>Psychroserpens</taxon>
    </lineage>
</organism>
<feature type="transmembrane region" description="Helical" evidence="1">
    <location>
        <begin position="62"/>
        <end position="85"/>
    </location>
</feature>
<dbReference type="EMBL" id="CP116221">
    <property type="protein sequence ID" value="WCO00711.1"/>
    <property type="molecule type" value="Genomic_DNA"/>
</dbReference>
<evidence type="ECO:0000313" key="2">
    <source>
        <dbReference type="EMBL" id="WCO00711.1"/>
    </source>
</evidence>
<evidence type="ECO:0000313" key="3">
    <source>
        <dbReference type="Proteomes" id="UP001202717"/>
    </source>
</evidence>
<keyword evidence="3" id="KW-1185">Reference proteome</keyword>
<evidence type="ECO:0000256" key="1">
    <source>
        <dbReference type="SAM" id="Phobius"/>
    </source>
</evidence>
<reference evidence="2 3" key="1">
    <citation type="submission" date="2023-01" db="EMBL/GenBank/DDBJ databases">
        <title>Psychroserpens ponticola sp. nov., isolated from seawater.</title>
        <authorList>
            <person name="Kristyanto S."/>
            <person name="Jung J."/>
            <person name="Kim J.M."/>
            <person name="Jeon C.O."/>
        </authorList>
    </citation>
    <scope>NUCLEOTIDE SEQUENCE [LARGE SCALE GENOMIC DNA]</scope>
    <source>
        <strain evidence="2 3">MSW6</strain>
    </source>
</reference>
<dbReference type="Proteomes" id="UP001202717">
    <property type="component" value="Chromosome"/>
</dbReference>
<protein>
    <recommendedName>
        <fullName evidence="4">HXXEE domain-containing protein</fullName>
    </recommendedName>
</protein>
<proteinExistence type="predicted"/>
<keyword evidence="1" id="KW-0812">Transmembrane</keyword>